<dbReference type="PANTHER" id="PTHR35091">
    <property type="entry name" value="FLAGELLAR PROTEIN FLIL"/>
    <property type="match status" value="1"/>
</dbReference>
<keyword evidence="12" id="KW-0282">Flagellum</keyword>
<evidence type="ECO:0000256" key="10">
    <source>
        <dbReference type="RuleBase" id="RU364125"/>
    </source>
</evidence>
<evidence type="ECO:0000313" key="12">
    <source>
        <dbReference type="EMBL" id="QPG05730.1"/>
    </source>
</evidence>
<dbReference type="Pfam" id="PF03748">
    <property type="entry name" value="FliL"/>
    <property type="match status" value="1"/>
</dbReference>
<reference evidence="12 13" key="1">
    <citation type="submission" date="2020-11" db="EMBL/GenBank/DDBJ databases">
        <title>Complete genome sequence for Salinimonas sp. strain G2-b.</title>
        <authorList>
            <person name="Park S.-J."/>
        </authorList>
    </citation>
    <scope>NUCLEOTIDE SEQUENCE [LARGE SCALE GENOMIC DNA]</scope>
    <source>
        <strain evidence="12 13">G2-b</strain>
    </source>
</reference>
<evidence type="ECO:0000256" key="3">
    <source>
        <dbReference type="ARBA" id="ARBA00008281"/>
    </source>
</evidence>
<keyword evidence="9 10" id="KW-0472">Membrane</keyword>
<evidence type="ECO:0000256" key="5">
    <source>
        <dbReference type="ARBA" id="ARBA00022500"/>
    </source>
</evidence>
<keyword evidence="12" id="KW-0966">Cell projection</keyword>
<keyword evidence="8" id="KW-1133">Transmembrane helix</keyword>
<comment type="subcellular location">
    <subcellularLocation>
        <location evidence="10">Cell inner membrane</location>
    </subcellularLocation>
    <subcellularLocation>
        <location evidence="2">Cell membrane</location>
        <topology evidence="2">Single-pass membrane protein</topology>
    </subcellularLocation>
</comment>
<keyword evidence="10" id="KW-0997">Cell inner membrane</keyword>
<evidence type="ECO:0000256" key="1">
    <source>
        <dbReference type="ARBA" id="ARBA00002254"/>
    </source>
</evidence>
<keyword evidence="4" id="KW-1003">Cell membrane</keyword>
<sequence>MKMISLPRTLSVLMLLFLSAVSTAAHAQDKPNYAYLGLEPDIVTNFVGPSAKKLGFVRVTIELMIADAGQLEIAEHHMPLLRATALEIFGQQPEQKVRSMTGREDIRLAVLKALQTHMKQETGAEIIKNVIFTKYLYDT</sequence>
<dbReference type="PANTHER" id="PTHR35091:SF5">
    <property type="entry name" value="FLAGELLAR PROTEIN FLIL"/>
    <property type="match status" value="1"/>
</dbReference>
<dbReference type="AlphaFoldDB" id="A0A7S9DXL9"/>
<feature type="chain" id="PRO_5032894294" description="Flagellar protein FliL" evidence="11">
    <location>
        <begin position="28"/>
        <end position="139"/>
    </location>
</feature>
<dbReference type="EMBL" id="CP064795">
    <property type="protein sequence ID" value="QPG05730.1"/>
    <property type="molecule type" value="Genomic_DNA"/>
</dbReference>
<evidence type="ECO:0000256" key="2">
    <source>
        <dbReference type="ARBA" id="ARBA00004162"/>
    </source>
</evidence>
<evidence type="ECO:0000256" key="9">
    <source>
        <dbReference type="ARBA" id="ARBA00023136"/>
    </source>
</evidence>
<keyword evidence="6" id="KW-0812">Transmembrane</keyword>
<keyword evidence="12" id="KW-0969">Cilium</keyword>
<evidence type="ECO:0000256" key="6">
    <source>
        <dbReference type="ARBA" id="ARBA00022692"/>
    </source>
</evidence>
<dbReference type="GO" id="GO:0071978">
    <property type="term" value="P:bacterial-type flagellum-dependent swarming motility"/>
    <property type="evidence" value="ECO:0007669"/>
    <property type="project" value="TreeGrafter"/>
</dbReference>
<dbReference type="Proteomes" id="UP000595095">
    <property type="component" value="Chromosome"/>
</dbReference>
<organism evidence="12 13">
    <name type="scientific">Salinimonas marina</name>
    <dbReference type="NCBI Taxonomy" id="2785918"/>
    <lineage>
        <taxon>Bacteria</taxon>
        <taxon>Pseudomonadati</taxon>
        <taxon>Pseudomonadota</taxon>
        <taxon>Gammaproteobacteria</taxon>
        <taxon>Alteromonadales</taxon>
        <taxon>Alteromonadaceae</taxon>
        <taxon>Alteromonas/Salinimonas group</taxon>
        <taxon>Salinimonas</taxon>
    </lineage>
</organism>
<dbReference type="KEGG" id="smaa:IT774_00035"/>
<proteinExistence type="inferred from homology"/>
<accession>A0A7S9DXL9</accession>
<evidence type="ECO:0000256" key="4">
    <source>
        <dbReference type="ARBA" id="ARBA00022475"/>
    </source>
</evidence>
<evidence type="ECO:0000256" key="11">
    <source>
        <dbReference type="SAM" id="SignalP"/>
    </source>
</evidence>
<feature type="signal peptide" evidence="11">
    <location>
        <begin position="1"/>
        <end position="27"/>
    </location>
</feature>
<keyword evidence="7 10" id="KW-0283">Flagellar rotation</keyword>
<gene>
    <name evidence="12" type="primary">fliL</name>
    <name evidence="12" type="ORF">IT774_00035</name>
</gene>
<dbReference type="GO" id="GO:0009425">
    <property type="term" value="C:bacterial-type flagellum basal body"/>
    <property type="evidence" value="ECO:0007669"/>
    <property type="project" value="InterPro"/>
</dbReference>
<keyword evidence="13" id="KW-1185">Reference proteome</keyword>
<comment type="similarity">
    <text evidence="3 10">Belongs to the FliL family.</text>
</comment>
<name>A0A7S9DXL9_9ALTE</name>
<evidence type="ECO:0000256" key="7">
    <source>
        <dbReference type="ARBA" id="ARBA00022779"/>
    </source>
</evidence>
<evidence type="ECO:0000256" key="8">
    <source>
        <dbReference type="ARBA" id="ARBA00022989"/>
    </source>
</evidence>
<dbReference type="GO" id="GO:0005886">
    <property type="term" value="C:plasma membrane"/>
    <property type="evidence" value="ECO:0007669"/>
    <property type="project" value="UniProtKB-SubCell"/>
</dbReference>
<keyword evidence="11" id="KW-0732">Signal</keyword>
<keyword evidence="5 10" id="KW-0145">Chemotaxis</keyword>
<protein>
    <recommendedName>
        <fullName evidence="10">Flagellar protein FliL</fullName>
    </recommendedName>
</protein>
<evidence type="ECO:0000313" key="13">
    <source>
        <dbReference type="Proteomes" id="UP000595095"/>
    </source>
</evidence>
<comment type="function">
    <text evidence="1 10">Controls the rotational direction of flagella during chemotaxis.</text>
</comment>
<dbReference type="GO" id="GO:0006935">
    <property type="term" value="P:chemotaxis"/>
    <property type="evidence" value="ECO:0007669"/>
    <property type="project" value="UniProtKB-KW"/>
</dbReference>
<dbReference type="InterPro" id="IPR005503">
    <property type="entry name" value="FliL"/>
</dbReference>